<keyword evidence="2" id="KW-1185">Reference proteome</keyword>
<name>A0ABR1Z6Y1_9ROSI</name>
<organism evidence="1 2">
    <name type="scientific">Hibiscus sabdariffa</name>
    <name type="common">roselle</name>
    <dbReference type="NCBI Taxonomy" id="183260"/>
    <lineage>
        <taxon>Eukaryota</taxon>
        <taxon>Viridiplantae</taxon>
        <taxon>Streptophyta</taxon>
        <taxon>Embryophyta</taxon>
        <taxon>Tracheophyta</taxon>
        <taxon>Spermatophyta</taxon>
        <taxon>Magnoliopsida</taxon>
        <taxon>eudicotyledons</taxon>
        <taxon>Gunneridae</taxon>
        <taxon>Pentapetalae</taxon>
        <taxon>rosids</taxon>
        <taxon>malvids</taxon>
        <taxon>Malvales</taxon>
        <taxon>Malvaceae</taxon>
        <taxon>Malvoideae</taxon>
        <taxon>Hibiscus</taxon>
    </lineage>
</organism>
<dbReference type="Proteomes" id="UP001472677">
    <property type="component" value="Unassembled WGS sequence"/>
</dbReference>
<dbReference type="EMBL" id="JBBPBM010002835">
    <property type="protein sequence ID" value="KAK8474423.1"/>
    <property type="molecule type" value="Genomic_DNA"/>
</dbReference>
<evidence type="ECO:0000313" key="1">
    <source>
        <dbReference type="EMBL" id="KAK8474423.1"/>
    </source>
</evidence>
<protein>
    <submittedName>
        <fullName evidence="1">Uncharacterized protein</fullName>
    </submittedName>
</protein>
<accession>A0ABR1Z6Y1</accession>
<evidence type="ECO:0000313" key="2">
    <source>
        <dbReference type="Proteomes" id="UP001472677"/>
    </source>
</evidence>
<proteinExistence type="predicted"/>
<comment type="caution">
    <text evidence="1">The sequence shown here is derived from an EMBL/GenBank/DDBJ whole genome shotgun (WGS) entry which is preliminary data.</text>
</comment>
<reference evidence="1 2" key="1">
    <citation type="journal article" date="2024" name="G3 (Bethesda)">
        <title>Genome assembly of Hibiscus sabdariffa L. provides insights into metabolisms of medicinal natural products.</title>
        <authorList>
            <person name="Kim T."/>
        </authorList>
    </citation>
    <scope>NUCLEOTIDE SEQUENCE [LARGE SCALE GENOMIC DNA]</scope>
    <source>
        <strain evidence="1">TK-2024</strain>
        <tissue evidence="1">Old leaves</tissue>
    </source>
</reference>
<sequence length="84" mass="10076">MRSRKKLWVSFSADSYRKAVAAFGADRKMQMQMEKLMDKKKGFFKWRKLGIMPLFKSSRIFLDRGRSGNRLSSYRHFGYRRSDL</sequence>
<gene>
    <name evidence="1" type="ORF">V6N12_020094</name>
</gene>